<evidence type="ECO:0000259" key="2">
    <source>
        <dbReference type="PROSITE" id="PS51194"/>
    </source>
</evidence>
<dbReference type="GO" id="GO:0003677">
    <property type="term" value="F:DNA binding"/>
    <property type="evidence" value="ECO:0007669"/>
    <property type="project" value="InterPro"/>
</dbReference>
<name>A0A372FQL4_9ACTN</name>
<dbReference type="InterPro" id="IPR027417">
    <property type="entry name" value="P-loop_NTPase"/>
</dbReference>
<dbReference type="InterPro" id="IPR001650">
    <property type="entry name" value="Helicase_C-like"/>
</dbReference>
<comment type="caution">
    <text evidence="3">The sequence shown here is derived from an EMBL/GenBank/DDBJ whole genome shotgun (WGS) entry which is preliminary data.</text>
</comment>
<evidence type="ECO:0000313" key="3">
    <source>
        <dbReference type="EMBL" id="RFS37684.1"/>
    </source>
</evidence>
<sequence length="520" mass="57442">MMLPRARSSSIIQSRHLNDHQKAALSHVPAGTGVTTPQSAIRSSHYLANALPTGTGKTDTMNALFTAARIDRLLVVVPTDELRTQLAGKFETYGVLPAVGALDEPVLRPVVGTIEHAFASAASAIAFAERCNIIVATVSALAASAEPARRALVDECSHLFVDEAHHIVATQWEQIRDYFHDRYVVQFTATPFRADGKHLGGRLIFAFPLREAQRQGYFSGIDYIPVTDFADPDVAIAMRAVERLRKDLANGFDHLLMARAKTKARADEIIGIYTQIAADLNPVKIHSGETKRQRLTRLRSVEQRASRIIVCVDMLGEGYDLPALKIAAIHDAHKSLPVTLQFIGRFARVGDGTLGDACAVVNRPDPEYDENLRQLYADDADWNLIIRELAEAAVGAEDRISEFEAGFGSTLPDAVPVRSLEPKLSTVMYRTRCTDWTPEAAANLFGEDRLLTSSIAVNRQKNLAWFVSVERVEVRWGAIKSVEDVRHDLYVLYWDNDKNLLYVNSSNTDSVVSIQGHSMT</sequence>
<dbReference type="InterPro" id="IPR050742">
    <property type="entry name" value="Helicase_Restrict-Modif_Enz"/>
</dbReference>
<dbReference type="GO" id="GO:0005524">
    <property type="term" value="F:ATP binding"/>
    <property type="evidence" value="ECO:0007669"/>
    <property type="project" value="InterPro"/>
</dbReference>
<dbReference type="GO" id="GO:0005829">
    <property type="term" value="C:cytosol"/>
    <property type="evidence" value="ECO:0007669"/>
    <property type="project" value="TreeGrafter"/>
</dbReference>
<dbReference type="PANTHER" id="PTHR47396:SF1">
    <property type="entry name" value="ATP-DEPENDENT HELICASE IRC3-RELATED"/>
    <property type="match status" value="1"/>
</dbReference>
<dbReference type="Proteomes" id="UP000262621">
    <property type="component" value="Unassembled WGS sequence"/>
</dbReference>
<dbReference type="Gene3D" id="3.40.50.300">
    <property type="entry name" value="P-loop containing nucleotide triphosphate hydrolases"/>
    <property type="match status" value="2"/>
</dbReference>
<dbReference type="Pfam" id="PF04851">
    <property type="entry name" value="ResIII"/>
    <property type="match status" value="1"/>
</dbReference>
<dbReference type="InterPro" id="IPR006935">
    <property type="entry name" value="Helicase/UvrB_N"/>
</dbReference>
<evidence type="ECO:0008006" key="5">
    <source>
        <dbReference type="Google" id="ProtNLM"/>
    </source>
</evidence>
<dbReference type="EMBL" id="QVFU01000154">
    <property type="protein sequence ID" value="RFS37684.1"/>
    <property type="molecule type" value="Genomic_DNA"/>
</dbReference>
<dbReference type="SMART" id="SM00490">
    <property type="entry name" value="HELICc"/>
    <property type="match status" value="1"/>
</dbReference>
<evidence type="ECO:0000259" key="1">
    <source>
        <dbReference type="PROSITE" id="PS51192"/>
    </source>
</evidence>
<evidence type="ECO:0000313" key="4">
    <source>
        <dbReference type="Proteomes" id="UP000262621"/>
    </source>
</evidence>
<proteinExistence type="predicted"/>
<organism evidence="3 4">
    <name type="scientific">Micromonospora craniellae</name>
    <dbReference type="NCBI Taxonomy" id="2294034"/>
    <lineage>
        <taxon>Bacteria</taxon>
        <taxon>Bacillati</taxon>
        <taxon>Actinomycetota</taxon>
        <taxon>Actinomycetes</taxon>
        <taxon>Micromonosporales</taxon>
        <taxon>Micromonosporaceae</taxon>
        <taxon>Micromonospora</taxon>
    </lineage>
</organism>
<dbReference type="GO" id="GO:0016787">
    <property type="term" value="F:hydrolase activity"/>
    <property type="evidence" value="ECO:0007669"/>
    <property type="project" value="InterPro"/>
</dbReference>
<accession>A0A372FQL4</accession>
<reference evidence="3 4" key="1">
    <citation type="submission" date="2018-08" db="EMBL/GenBank/DDBJ databases">
        <title>Verrucosispora craniellae sp. nov., isolated from a marine sponge in the South China Sea.</title>
        <authorList>
            <person name="Li L."/>
            <person name="Lin H.W."/>
        </authorList>
    </citation>
    <scope>NUCLEOTIDE SEQUENCE [LARGE SCALE GENOMIC DNA]</scope>
    <source>
        <strain evidence="3 4">LHW63014</strain>
    </source>
</reference>
<dbReference type="OrthoDB" id="9776021at2"/>
<feature type="domain" description="Helicase ATP-binding" evidence="1">
    <location>
        <begin position="38"/>
        <end position="209"/>
    </location>
</feature>
<gene>
    <name evidence="3" type="ORF">D0Q02_31200</name>
</gene>
<dbReference type="PANTHER" id="PTHR47396">
    <property type="entry name" value="TYPE I RESTRICTION ENZYME ECOKI R PROTEIN"/>
    <property type="match status" value="1"/>
</dbReference>
<dbReference type="SUPFAM" id="SSF52540">
    <property type="entry name" value="P-loop containing nucleoside triphosphate hydrolases"/>
    <property type="match status" value="1"/>
</dbReference>
<protein>
    <recommendedName>
        <fullName evidence="5">DEAD/DEAH box helicase</fullName>
    </recommendedName>
</protein>
<dbReference type="AlphaFoldDB" id="A0A372FQL4"/>
<dbReference type="InterPro" id="IPR014001">
    <property type="entry name" value="Helicase_ATP-bd"/>
</dbReference>
<dbReference type="PROSITE" id="PS51192">
    <property type="entry name" value="HELICASE_ATP_BIND_1"/>
    <property type="match status" value="1"/>
</dbReference>
<feature type="domain" description="Helicase C-terminal" evidence="2">
    <location>
        <begin position="240"/>
        <end position="395"/>
    </location>
</feature>
<dbReference type="CDD" id="cd17926">
    <property type="entry name" value="DEXHc_RE"/>
    <property type="match status" value="1"/>
</dbReference>
<dbReference type="Pfam" id="PF00271">
    <property type="entry name" value="Helicase_C"/>
    <property type="match status" value="1"/>
</dbReference>
<dbReference type="PROSITE" id="PS51194">
    <property type="entry name" value="HELICASE_CTER"/>
    <property type="match status" value="1"/>
</dbReference>
<keyword evidence="4" id="KW-1185">Reference proteome</keyword>
<dbReference type="SMART" id="SM00487">
    <property type="entry name" value="DEXDc"/>
    <property type="match status" value="1"/>
</dbReference>